<gene>
    <name evidence="4" type="ORF">CYNAS_LOCUS12875</name>
</gene>
<keyword evidence="2" id="KW-0812">Transmembrane</keyword>
<evidence type="ECO:0000313" key="4">
    <source>
        <dbReference type="EMBL" id="CAJ0600892.1"/>
    </source>
</evidence>
<evidence type="ECO:0000256" key="1">
    <source>
        <dbReference type="SAM" id="Coils"/>
    </source>
</evidence>
<evidence type="ECO:0000256" key="2">
    <source>
        <dbReference type="SAM" id="Phobius"/>
    </source>
</evidence>
<dbReference type="InterPro" id="IPR003961">
    <property type="entry name" value="FN3_dom"/>
</dbReference>
<feature type="chain" id="PRO_5041320143" description="Fibronectin type-III domain-containing protein" evidence="3">
    <location>
        <begin position="23"/>
        <end position="535"/>
    </location>
</feature>
<name>A0AA36M8S4_CYLNA</name>
<keyword evidence="3" id="KW-0732">Signal</keyword>
<keyword evidence="5" id="KW-1185">Reference proteome</keyword>
<evidence type="ECO:0008006" key="6">
    <source>
        <dbReference type="Google" id="ProtNLM"/>
    </source>
</evidence>
<feature type="coiled-coil region" evidence="1">
    <location>
        <begin position="430"/>
        <end position="464"/>
    </location>
</feature>
<dbReference type="Proteomes" id="UP001176961">
    <property type="component" value="Unassembled WGS sequence"/>
</dbReference>
<proteinExistence type="predicted"/>
<keyword evidence="1" id="KW-0175">Coiled coil</keyword>
<evidence type="ECO:0000256" key="3">
    <source>
        <dbReference type="SAM" id="SignalP"/>
    </source>
</evidence>
<feature type="transmembrane region" description="Helical" evidence="2">
    <location>
        <begin position="503"/>
        <end position="529"/>
    </location>
</feature>
<dbReference type="SUPFAM" id="SSF49265">
    <property type="entry name" value="Fibronectin type III"/>
    <property type="match status" value="1"/>
</dbReference>
<keyword evidence="2" id="KW-1133">Transmembrane helix</keyword>
<reference evidence="4" key="1">
    <citation type="submission" date="2023-07" db="EMBL/GenBank/DDBJ databases">
        <authorList>
            <consortium name="CYATHOMIX"/>
        </authorList>
    </citation>
    <scope>NUCLEOTIDE SEQUENCE</scope>
    <source>
        <strain evidence="4">N/A</strain>
    </source>
</reference>
<comment type="caution">
    <text evidence="4">The sequence shown here is derived from an EMBL/GenBank/DDBJ whole genome shotgun (WGS) entry which is preliminary data.</text>
</comment>
<dbReference type="CDD" id="cd00063">
    <property type="entry name" value="FN3"/>
    <property type="match status" value="1"/>
</dbReference>
<sequence>MAQNTAILAICFIMLMIEDAGGTKPAKPVLVILPEESFTKLKCEGQVVWKFENEIIRDYRWDLIINGSIIYIYVHYPTVGYYTCEHANKIIKRFGVFTKQYSIGASKDELMFYPHKESCLPRNMSIAHLWNSREHSTSQLEVKYTYYGPEMAYCRFYSYKLNMEKKIELLPFGTQFYHATKQQFLFYPMLKHSQWVSFECICKNDTTLGTTGKIFHYLDFQEDVKISPNAYFVSNVLSRSFVLYFELPREAVIKQEQLIGYQITVYREDILKSTKVSDIYIDFREIRMIYEEFAVHVITNLQPETAYAVSARFGNIFGYVGPYGKFVRVRTTKYDVNPMDITRVSLSKMEPNKVRLKWEGKVTSVNVQLFRTQKDIRYLKDVKDNDIELDSLQESTFYNLTVEAHKSSTISTPIVIHFMTPRKAERSKAKAKAAAVVEELQKSVEEGERRIAEKMESLEQVRQELPKKRAALNKRAREVEKKRTLMISRQGFLFKAFFKWKTILLAICALQFAIIAGMLTFTLLQYFALYKMKRR</sequence>
<dbReference type="InterPro" id="IPR036116">
    <property type="entry name" value="FN3_sf"/>
</dbReference>
<feature type="signal peptide" evidence="3">
    <location>
        <begin position="1"/>
        <end position="22"/>
    </location>
</feature>
<dbReference type="EMBL" id="CATQJL010000305">
    <property type="protein sequence ID" value="CAJ0600892.1"/>
    <property type="molecule type" value="Genomic_DNA"/>
</dbReference>
<protein>
    <recommendedName>
        <fullName evidence="6">Fibronectin type-III domain-containing protein</fullName>
    </recommendedName>
</protein>
<accession>A0AA36M8S4</accession>
<dbReference type="AlphaFoldDB" id="A0AA36M8S4"/>
<evidence type="ECO:0000313" key="5">
    <source>
        <dbReference type="Proteomes" id="UP001176961"/>
    </source>
</evidence>
<keyword evidence="2" id="KW-0472">Membrane</keyword>
<organism evidence="4 5">
    <name type="scientific">Cylicocyclus nassatus</name>
    <name type="common">Nematode worm</name>
    <dbReference type="NCBI Taxonomy" id="53992"/>
    <lineage>
        <taxon>Eukaryota</taxon>
        <taxon>Metazoa</taxon>
        <taxon>Ecdysozoa</taxon>
        <taxon>Nematoda</taxon>
        <taxon>Chromadorea</taxon>
        <taxon>Rhabditida</taxon>
        <taxon>Rhabditina</taxon>
        <taxon>Rhabditomorpha</taxon>
        <taxon>Strongyloidea</taxon>
        <taxon>Strongylidae</taxon>
        <taxon>Cylicocyclus</taxon>
    </lineage>
</organism>